<organism evidence="8 9">
    <name type="scientific">Labeo rohita</name>
    <name type="common">Indian major carp</name>
    <name type="synonym">Cyprinus rohita</name>
    <dbReference type="NCBI Taxonomy" id="84645"/>
    <lineage>
        <taxon>Eukaryota</taxon>
        <taxon>Metazoa</taxon>
        <taxon>Chordata</taxon>
        <taxon>Craniata</taxon>
        <taxon>Vertebrata</taxon>
        <taxon>Euteleostomi</taxon>
        <taxon>Actinopterygii</taxon>
        <taxon>Neopterygii</taxon>
        <taxon>Teleostei</taxon>
        <taxon>Ostariophysi</taxon>
        <taxon>Cypriniformes</taxon>
        <taxon>Cyprinidae</taxon>
        <taxon>Labeoninae</taxon>
        <taxon>Labeonini</taxon>
        <taxon>Labeo</taxon>
    </lineage>
</organism>
<dbReference type="InterPro" id="IPR002035">
    <property type="entry name" value="VWF_A"/>
</dbReference>
<feature type="compositionally biased region" description="Basic and acidic residues" evidence="5">
    <location>
        <begin position="869"/>
        <end position="888"/>
    </location>
</feature>
<dbReference type="EMBL" id="JACTAM010000019">
    <property type="protein sequence ID" value="KAI2652652.1"/>
    <property type="molecule type" value="Genomic_DNA"/>
</dbReference>
<dbReference type="PROSITE" id="PS00280">
    <property type="entry name" value="BPTI_KUNITZ_1"/>
    <property type="match status" value="1"/>
</dbReference>
<dbReference type="SUPFAM" id="SSF53300">
    <property type="entry name" value="vWA-like"/>
    <property type="match status" value="2"/>
</dbReference>
<evidence type="ECO:0000259" key="7">
    <source>
        <dbReference type="PROSITE" id="PS50279"/>
    </source>
</evidence>
<feature type="region of interest" description="Disordered" evidence="5">
    <location>
        <begin position="178"/>
        <end position="624"/>
    </location>
</feature>
<feature type="compositionally biased region" description="Low complexity" evidence="5">
    <location>
        <begin position="387"/>
        <end position="397"/>
    </location>
</feature>
<evidence type="ECO:0000256" key="2">
    <source>
        <dbReference type="ARBA" id="ARBA00022530"/>
    </source>
</evidence>
<evidence type="ECO:0000256" key="1">
    <source>
        <dbReference type="ARBA" id="ARBA00004498"/>
    </source>
</evidence>
<dbReference type="PROSITE" id="PS50234">
    <property type="entry name" value="VWFA"/>
    <property type="match status" value="2"/>
</dbReference>
<keyword evidence="2" id="KW-0964">Secreted</keyword>
<evidence type="ECO:0000256" key="4">
    <source>
        <dbReference type="ARBA" id="ARBA00023157"/>
    </source>
</evidence>
<name>A0ABQ8LPR4_LABRO</name>
<reference evidence="8 9" key="1">
    <citation type="submission" date="2022-01" db="EMBL/GenBank/DDBJ databases">
        <title>A high-quality chromosome-level genome assembly of rohu carp, Labeo rohita.</title>
        <authorList>
            <person name="Arick M.A. II"/>
            <person name="Hsu C.-Y."/>
            <person name="Magbanua Z."/>
            <person name="Pechanova O."/>
            <person name="Grover C."/>
            <person name="Miller E."/>
            <person name="Thrash A."/>
            <person name="Ezzel L."/>
            <person name="Alam S."/>
            <person name="Benzie J."/>
            <person name="Hamilton M."/>
            <person name="Karsi A."/>
            <person name="Lawrence M.L."/>
            <person name="Peterson D.G."/>
        </authorList>
    </citation>
    <scope>NUCLEOTIDE SEQUENCE [LARGE SCALE GENOMIC DNA]</scope>
    <source>
        <strain evidence="9">BAU-BD-2019</strain>
        <tissue evidence="8">Blood</tissue>
    </source>
</reference>
<keyword evidence="2" id="KW-0272">Extracellular matrix</keyword>
<keyword evidence="9" id="KW-1185">Reference proteome</keyword>
<feature type="domain" description="BPTI/Kunitz inhibitor" evidence="7">
    <location>
        <begin position="967"/>
        <end position="1017"/>
    </location>
</feature>
<evidence type="ECO:0000256" key="5">
    <source>
        <dbReference type="SAM" id="MobiDB-lite"/>
    </source>
</evidence>
<feature type="compositionally biased region" description="Basic and acidic residues" evidence="5">
    <location>
        <begin position="423"/>
        <end position="434"/>
    </location>
</feature>
<feature type="domain" description="VWFA" evidence="6">
    <location>
        <begin position="1"/>
        <end position="177"/>
    </location>
</feature>
<proteinExistence type="predicted"/>
<dbReference type="Pfam" id="PF00092">
    <property type="entry name" value="VWA"/>
    <property type="match status" value="2"/>
</dbReference>
<feature type="compositionally biased region" description="Low complexity" evidence="5">
    <location>
        <begin position="435"/>
        <end position="462"/>
    </location>
</feature>
<dbReference type="CDD" id="cd01450">
    <property type="entry name" value="vWFA_subfamily_ECM"/>
    <property type="match status" value="1"/>
</dbReference>
<comment type="subcellular location">
    <subcellularLocation>
        <location evidence="1">Secreted</location>
        <location evidence="1">Extracellular space</location>
        <location evidence="1">Extracellular matrix</location>
    </subcellularLocation>
</comment>
<accession>A0ABQ8LPR4</accession>
<feature type="region of interest" description="Disordered" evidence="5">
    <location>
        <begin position="861"/>
        <end position="897"/>
    </location>
</feature>
<dbReference type="CDD" id="cd01472">
    <property type="entry name" value="vWA_collagen"/>
    <property type="match status" value="1"/>
</dbReference>
<dbReference type="InterPro" id="IPR050149">
    <property type="entry name" value="Collagen_superfamily"/>
</dbReference>
<dbReference type="PRINTS" id="PR00453">
    <property type="entry name" value="VWFADOMAIN"/>
</dbReference>
<dbReference type="PANTHER" id="PTHR24023">
    <property type="entry name" value="COLLAGEN ALPHA"/>
    <property type="match status" value="1"/>
</dbReference>
<protein>
    <submittedName>
        <fullName evidence="8">Collagen alpha-1(XXVIII) chain</fullName>
    </submittedName>
</protein>
<dbReference type="Pfam" id="PF01391">
    <property type="entry name" value="Collagen"/>
    <property type="match status" value="2"/>
</dbReference>
<dbReference type="CDD" id="cd22628">
    <property type="entry name" value="Kunitz_collagen_alpha1_XXVIII"/>
    <property type="match status" value="1"/>
</dbReference>
<dbReference type="PANTHER" id="PTHR24023:SF1103">
    <property type="entry name" value="MACROPHAGE RECEPTOR MARCO"/>
    <property type="match status" value="1"/>
</dbReference>
<evidence type="ECO:0000313" key="8">
    <source>
        <dbReference type="EMBL" id="KAI2652652.1"/>
    </source>
</evidence>
<evidence type="ECO:0000313" key="9">
    <source>
        <dbReference type="Proteomes" id="UP000830375"/>
    </source>
</evidence>
<dbReference type="InterPro" id="IPR020901">
    <property type="entry name" value="Prtase_inh_Kunz-CS"/>
</dbReference>
<dbReference type="InterPro" id="IPR008160">
    <property type="entry name" value="Collagen"/>
</dbReference>
<comment type="caution">
    <text evidence="8">The sequence shown here is derived from an EMBL/GenBank/DDBJ whole genome shotgun (WGS) entry which is preliminary data.</text>
</comment>
<dbReference type="InterPro" id="IPR036465">
    <property type="entry name" value="vWFA_dom_sf"/>
</dbReference>
<feature type="compositionally biased region" description="Pro residues" evidence="5">
    <location>
        <begin position="338"/>
        <end position="347"/>
    </location>
</feature>
<dbReference type="PRINTS" id="PR00759">
    <property type="entry name" value="BASICPTASE"/>
</dbReference>
<evidence type="ECO:0000256" key="3">
    <source>
        <dbReference type="ARBA" id="ARBA00023119"/>
    </source>
</evidence>
<dbReference type="Proteomes" id="UP000830375">
    <property type="component" value="Unassembled WGS sequence"/>
</dbReference>
<keyword evidence="3 8" id="KW-0176">Collagen</keyword>
<dbReference type="Pfam" id="PF00014">
    <property type="entry name" value="Kunitz_BPTI"/>
    <property type="match status" value="1"/>
</dbReference>
<dbReference type="PROSITE" id="PS50279">
    <property type="entry name" value="BPTI_KUNITZ_2"/>
    <property type="match status" value="1"/>
</dbReference>
<keyword evidence="4" id="KW-1015">Disulfide bond</keyword>
<dbReference type="SUPFAM" id="SSF57362">
    <property type="entry name" value="BPTI-like"/>
    <property type="match status" value="1"/>
</dbReference>
<dbReference type="SMART" id="SM00131">
    <property type="entry name" value="KU"/>
    <property type="match status" value="1"/>
</dbReference>
<sequence length="1020" mass="106342">MPVFERQREFVLRFSTRVMQLQVSSWRMRVRLALLQYSSIVSVEHNFRDWQDIDVFHNRVDAMTYIGHGTYSAYAISNATQLFTHETSPSSLRAALLLTDGVDHPRSPSALSAATDAKNHNIRMFVIGLSGSTRNKQDSGTLRSIASAPPQQHLFSLTDPQLDDKLFRELSELANTVCPHPKSCQCEKGERGQPGNPGKPGDSGFDGPPGPKGYKGEAGLHGRPGLEGLRGRPGPKGEKGLKGECGTPGVKGDQGPDGPPGPHGPRGDQGLSGNPGDSGHEGPPGPKGERGPSGPTGPPGDPGVGFPGAKGDRGFEGPKGGRGPPGISIKGDKGDPGPIGPPGPRGPPGVGMVGTKGDQGFPGEPGLQGERGTGEPGPKGEPGPDGAPGIPGIPGEDGSMGPKGEMGLPGARGPEGSPGKGFPGEKGDRGDRGPRGLPGNSGAAGPPGAKGEPGSLGMMGLPGPSGRGLPGSKGEPGPAGPPGPVGEPGVGTTGPKGDRGSQGPVGPQGMKGEGYPGPQGLPGLPGPPGEVGPEGQGIPGVKGDRGSPGLTGPSGPPGIGLMGPKGAVGQPGAPGLPGPPGEGIQGTKGEPGFQGPSGPRGLPGVGLHGEKGNVGEKEREENMECLDKQEPRTLTLIVQITYIELDPTERRGCGLKCRTGPLELVFVIDSSESVGPQNFELEKDFVNALIDRVSVSHEATRVGVVLFSNMDMVTSLQQLSDQASIKAAVRRMPYLGEGTFLGSAIHRTTQVFQAARPGVRKVAVVLTDGKADERDAVRLKDAAEAAHNARIEIFVVGIVNSSDSQYVELRKRMNILASDPDVNYVYLTDDFRKLQTLESILLSQICESDDGPLFIPNGKPFPPFGPEPVPDRTETPTRNDFITEDKETTSSPDDYDEMHNNNNLTPFVDELPKVTDVPAGDKTGPPSISVVGPQTPINWQPVPERPPPRTLPPPAPQSDTFMKDVGCRQGLDPGPCRDYRVMWYYDPEANACAQFWYGGCKGNSNRFETEDLCQNTCVQT</sequence>
<dbReference type="GO" id="GO:0005581">
    <property type="term" value="C:collagen trimer"/>
    <property type="evidence" value="ECO:0007669"/>
    <property type="project" value="UniProtKB-KW"/>
</dbReference>
<dbReference type="InterPro" id="IPR002223">
    <property type="entry name" value="Kunitz_BPTI"/>
</dbReference>
<dbReference type="Gene3D" id="3.40.50.410">
    <property type="entry name" value="von Willebrand factor, type A domain"/>
    <property type="match status" value="2"/>
</dbReference>
<feature type="compositionally biased region" description="Basic and acidic residues" evidence="5">
    <location>
        <begin position="608"/>
        <end position="624"/>
    </location>
</feature>
<dbReference type="InterPro" id="IPR036880">
    <property type="entry name" value="Kunitz_BPTI_sf"/>
</dbReference>
<feature type="domain" description="VWFA" evidence="6">
    <location>
        <begin position="663"/>
        <end position="845"/>
    </location>
</feature>
<dbReference type="Gene3D" id="4.10.410.10">
    <property type="entry name" value="Pancreatic trypsin inhibitor Kunitz domain"/>
    <property type="match status" value="1"/>
</dbReference>
<evidence type="ECO:0000259" key="6">
    <source>
        <dbReference type="PROSITE" id="PS50234"/>
    </source>
</evidence>
<gene>
    <name evidence="8" type="ORF">H4Q32_005910</name>
</gene>
<dbReference type="SMART" id="SM00327">
    <property type="entry name" value="VWA"/>
    <property type="match status" value="2"/>
</dbReference>